<keyword evidence="6" id="KW-1185">Reference proteome</keyword>
<dbReference type="EMBL" id="CP071518">
    <property type="protein sequence ID" value="QSX79509.1"/>
    <property type="molecule type" value="Genomic_DNA"/>
</dbReference>
<protein>
    <submittedName>
        <fullName evidence="5">Helix-turn-helix domain-containing protein</fullName>
    </submittedName>
</protein>
<dbReference type="GO" id="GO:0043565">
    <property type="term" value="F:sequence-specific DNA binding"/>
    <property type="evidence" value="ECO:0007669"/>
    <property type="project" value="InterPro"/>
</dbReference>
<keyword evidence="1" id="KW-0805">Transcription regulation</keyword>
<evidence type="ECO:0000256" key="1">
    <source>
        <dbReference type="ARBA" id="ARBA00023015"/>
    </source>
</evidence>
<dbReference type="InterPro" id="IPR018062">
    <property type="entry name" value="HTH_AraC-typ_CS"/>
</dbReference>
<proteinExistence type="predicted"/>
<dbReference type="SUPFAM" id="SSF46689">
    <property type="entry name" value="Homeodomain-like"/>
    <property type="match status" value="2"/>
</dbReference>
<dbReference type="AlphaFoldDB" id="A0A975ATU8"/>
<evidence type="ECO:0000313" key="6">
    <source>
        <dbReference type="Proteomes" id="UP000639274"/>
    </source>
</evidence>
<sequence length="312" mass="34151">MEVTQWADRGQQIQPHAADVLPQGATAGSAGCIGVARLGSVQVDGGFSIWVQVRGTAWVEAREGRFQLRRGEWIAFEKDSRPQLQTDRHGLCLGLQLGTQALRALASFADLGLYAGRGRMSLHDLRLAMRLWREAGLRAATAEPGPDAAVLRPLLMHLANVQSALDEHITRCPGRSRSRKRQVFGRLQRARLYLEGNSDRVVRISELAELTSFSNWYFSKTFQGLFEESPQAAAARLRVERAAHLLDTTTMMVGEVAAACGFDNCCSFARAFRARFGVSATRYRKASATQAVTPISAKALEAPGKAPLRTGT</sequence>
<dbReference type="GO" id="GO:0003700">
    <property type="term" value="F:DNA-binding transcription factor activity"/>
    <property type="evidence" value="ECO:0007669"/>
    <property type="project" value="InterPro"/>
</dbReference>
<dbReference type="InterPro" id="IPR018060">
    <property type="entry name" value="HTH_AraC"/>
</dbReference>
<dbReference type="InterPro" id="IPR009057">
    <property type="entry name" value="Homeodomain-like_sf"/>
</dbReference>
<dbReference type="InterPro" id="IPR050204">
    <property type="entry name" value="AraC_XylS_family_regulators"/>
</dbReference>
<keyword evidence="3" id="KW-0804">Transcription</keyword>
<feature type="domain" description="HTH araC/xylS-type" evidence="4">
    <location>
        <begin position="188"/>
        <end position="286"/>
    </location>
</feature>
<accession>A0A975ATU8</accession>
<gene>
    <name evidence="5" type="ORF">I8J32_006525</name>
</gene>
<dbReference type="KEGG" id="lsf:I8J32_006525"/>
<dbReference type="PANTHER" id="PTHR46796">
    <property type="entry name" value="HTH-TYPE TRANSCRIPTIONAL ACTIVATOR RHAS-RELATED"/>
    <property type="match status" value="1"/>
</dbReference>
<dbReference type="RefSeq" id="WP_200616063.1">
    <property type="nucleotide sequence ID" value="NZ_CP071518.1"/>
</dbReference>
<keyword evidence="2" id="KW-0238">DNA-binding</keyword>
<dbReference type="SMART" id="SM00342">
    <property type="entry name" value="HTH_ARAC"/>
    <property type="match status" value="1"/>
</dbReference>
<evidence type="ECO:0000259" key="4">
    <source>
        <dbReference type="PROSITE" id="PS01124"/>
    </source>
</evidence>
<dbReference type="PANTHER" id="PTHR46796:SF7">
    <property type="entry name" value="ARAC FAMILY TRANSCRIPTIONAL REGULATOR"/>
    <property type="match status" value="1"/>
</dbReference>
<dbReference type="Proteomes" id="UP000639274">
    <property type="component" value="Chromosome"/>
</dbReference>
<evidence type="ECO:0000313" key="5">
    <source>
        <dbReference type="EMBL" id="QSX79509.1"/>
    </source>
</evidence>
<evidence type="ECO:0000256" key="2">
    <source>
        <dbReference type="ARBA" id="ARBA00023125"/>
    </source>
</evidence>
<reference evidence="5 6" key="1">
    <citation type="submission" date="2021-03" db="EMBL/GenBank/DDBJ databases">
        <title>Lysobacter sp. nov. isolated from soil of gangwondo yeongwol, south Korea.</title>
        <authorList>
            <person name="Kim K.R."/>
            <person name="Kim K.H."/>
            <person name="Jeon C.O."/>
        </authorList>
    </citation>
    <scope>NUCLEOTIDE SEQUENCE [LARGE SCALE GENOMIC DNA]</scope>
    <source>
        <strain evidence="5 6">R19</strain>
    </source>
</reference>
<dbReference type="PROSITE" id="PS00041">
    <property type="entry name" value="HTH_ARAC_FAMILY_1"/>
    <property type="match status" value="1"/>
</dbReference>
<dbReference type="PROSITE" id="PS01124">
    <property type="entry name" value="HTH_ARAC_FAMILY_2"/>
    <property type="match status" value="1"/>
</dbReference>
<dbReference type="Gene3D" id="1.10.10.60">
    <property type="entry name" value="Homeodomain-like"/>
    <property type="match status" value="2"/>
</dbReference>
<dbReference type="Pfam" id="PF12833">
    <property type="entry name" value="HTH_18"/>
    <property type="match status" value="1"/>
</dbReference>
<evidence type="ECO:0000256" key="3">
    <source>
        <dbReference type="ARBA" id="ARBA00023163"/>
    </source>
</evidence>
<name>A0A975ATU8_9GAMM</name>
<organism evidence="5 6">
    <name type="scientific">Agrilutibacter solisilvae</name>
    <dbReference type="NCBI Taxonomy" id="2763317"/>
    <lineage>
        <taxon>Bacteria</taxon>
        <taxon>Pseudomonadati</taxon>
        <taxon>Pseudomonadota</taxon>
        <taxon>Gammaproteobacteria</taxon>
        <taxon>Lysobacterales</taxon>
        <taxon>Lysobacteraceae</taxon>
        <taxon>Agrilutibacter</taxon>
    </lineage>
</organism>